<keyword evidence="2" id="KW-1185">Reference proteome</keyword>
<dbReference type="RefSeq" id="WP_019349924.1">
    <property type="nucleotide sequence ID" value="NZ_UGGT01000001.1"/>
</dbReference>
<dbReference type="AlphaFoldDB" id="A0A377G6U6"/>
<reference evidence="1 2" key="1">
    <citation type="submission" date="2018-06" db="EMBL/GenBank/DDBJ databases">
        <authorList>
            <consortium name="Pathogen Informatics"/>
            <person name="Doyle S."/>
        </authorList>
    </citation>
    <scope>NUCLEOTIDE SEQUENCE [LARGE SCALE GENOMIC DNA]</scope>
    <source>
        <strain evidence="1 2">NCTC11370</strain>
    </source>
</reference>
<gene>
    <name evidence="1" type="ORF">NCTC11370_00580</name>
</gene>
<evidence type="ECO:0000313" key="1">
    <source>
        <dbReference type="EMBL" id="STO20525.1"/>
    </source>
</evidence>
<dbReference type="EMBL" id="UGGT01000001">
    <property type="protein sequence ID" value="STO20525.1"/>
    <property type="molecule type" value="Genomic_DNA"/>
</dbReference>
<dbReference type="Proteomes" id="UP000254554">
    <property type="component" value="Unassembled WGS sequence"/>
</dbReference>
<protein>
    <recommendedName>
        <fullName evidence="3">Ankyrin repeat protein</fullName>
    </recommendedName>
</protein>
<dbReference type="GeneID" id="93292790"/>
<sequence length="396" mass="45297">MTCYTLIANQLSQSGLNYEVQQLSKSDIVEYMVLEAAGALYVLKGTPIKCFFRPGHTSTIFFQDNKKHSSLEFKLETPSISKEEETHFKQILRRIEHKFPESAFDHEHQFYNFYTTQYAVILPDENIEHAIKSSSLFRAAGNLSELDLESLLLLRKKLKSYIIADDNLSALAKRLIDRVNLHLAEHFEPDLIEQISPTVKRKFAAMVAVIQKEYKFNQLVGILNDKLYELIHKGTKTYKDVHSNTLIANKDFNPNYSNVAPIAQVLSSSLVDAGTKFFNSPLSQNSFNEFKKTCEEKIKNAKDEFAKFRGWDKWYNELNPILKSLIVCIKAIGGIIAGLTVIPGVLTEIYSEQGYIGTFFNTKTDSLRKLEIFEENLLGNEGIFDELNKETPYFEI</sequence>
<evidence type="ECO:0008006" key="3">
    <source>
        <dbReference type="Google" id="ProtNLM"/>
    </source>
</evidence>
<dbReference type="OrthoDB" id="5654282at2"/>
<name>A0A377G6U6_9GAMM</name>
<accession>A0A377G6U6</accession>
<evidence type="ECO:0000313" key="2">
    <source>
        <dbReference type="Proteomes" id="UP000254554"/>
    </source>
</evidence>
<proteinExistence type="predicted"/>
<organism evidence="1 2">
    <name type="scientific">Fluoribacter dumoffii</name>
    <dbReference type="NCBI Taxonomy" id="463"/>
    <lineage>
        <taxon>Bacteria</taxon>
        <taxon>Pseudomonadati</taxon>
        <taxon>Pseudomonadota</taxon>
        <taxon>Gammaproteobacteria</taxon>
        <taxon>Legionellales</taxon>
        <taxon>Legionellaceae</taxon>
        <taxon>Fluoribacter</taxon>
    </lineage>
</organism>